<dbReference type="AlphaFoldDB" id="A0AAP0KDF6"/>
<feature type="compositionally biased region" description="Pro residues" evidence="1">
    <location>
        <begin position="24"/>
        <end position="35"/>
    </location>
</feature>
<keyword evidence="3" id="KW-1185">Reference proteome</keyword>
<organism evidence="2 3">
    <name type="scientific">Stephania yunnanensis</name>
    <dbReference type="NCBI Taxonomy" id="152371"/>
    <lineage>
        <taxon>Eukaryota</taxon>
        <taxon>Viridiplantae</taxon>
        <taxon>Streptophyta</taxon>
        <taxon>Embryophyta</taxon>
        <taxon>Tracheophyta</taxon>
        <taxon>Spermatophyta</taxon>
        <taxon>Magnoliopsida</taxon>
        <taxon>Ranunculales</taxon>
        <taxon>Menispermaceae</taxon>
        <taxon>Menispermoideae</taxon>
        <taxon>Cissampelideae</taxon>
        <taxon>Stephania</taxon>
    </lineage>
</organism>
<gene>
    <name evidence="2" type="ORF">Syun_008771</name>
</gene>
<protein>
    <submittedName>
        <fullName evidence="2">Uncharacterized protein</fullName>
    </submittedName>
</protein>
<sequence length="50" mass="5553">MVQMVHDLARMESLLMRHLGIRPRVPPTPRTPPSPGTECSSPQSDDHPGH</sequence>
<reference evidence="2 3" key="1">
    <citation type="submission" date="2024-01" db="EMBL/GenBank/DDBJ databases">
        <title>Genome assemblies of Stephania.</title>
        <authorList>
            <person name="Yang L."/>
        </authorList>
    </citation>
    <scope>NUCLEOTIDE SEQUENCE [LARGE SCALE GENOMIC DNA]</scope>
    <source>
        <strain evidence="2">YNDBR</strain>
        <tissue evidence="2">Leaf</tissue>
    </source>
</reference>
<name>A0AAP0KDF6_9MAGN</name>
<evidence type="ECO:0000313" key="3">
    <source>
        <dbReference type="Proteomes" id="UP001420932"/>
    </source>
</evidence>
<feature type="region of interest" description="Disordered" evidence="1">
    <location>
        <begin position="19"/>
        <end position="50"/>
    </location>
</feature>
<accession>A0AAP0KDF6</accession>
<evidence type="ECO:0000256" key="1">
    <source>
        <dbReference type="SAM" id="MobiDB-lite"/>
    </source>
</evidence>
<dbReference type="Proteomes" id="UP001420932">
    <property type="component" value="Unassembled WGS sequence"/>
</dbReference>
<proteinExistence type="predicted"/>
<comment type="caution">
    <text evidence="2">The sequence shown here is derived from an EMBL/GenBank/DDBJ whole genome shotgun (WGS) entry which is preliminary data.</text>
</comment>
<evidence type="ECO:0000313" key="2">
    <source>
        <dbReference type="EMBL" id="KAK9150462.1"/>
    </source>
</evidence>
<dbReference type="EMBL" id="JBBNAF010000004">
    <property type="protein sequence ID" value="KAK9150462.1"/>
    <property type="molecule type" value="Genomic_DNA"/>
</dbReference>